<dbReference type="OrthoDB" id="1844152at2759"/>
<evidence type="ECO:0000313" key="2">
    <source>
        <dbReference type="EnsemblFungi" id="CEF74453"/>
    </source>
</evidence>
<gene>
    <name evidence="1" type="ORF">FGRAMPH1_01T05297</name>
</gene>
<reference evidence="2 3" key="2">
    <citation type="journal article" date="2010" name="Nature">
        <title>Comparative genomics reveals mobile pathogenicity chromosomes in Fusarium.</title>
        <authorList>
            <person name="Ma L.J."/>
            <person name="van der Does H.C."/>
            <person name="Borkovich K.A."/>
            <person name="Coleman J.J."/>
            <person name="Daboussi M.J."/>
            <person name="Di Pietro A."/>
            <person name="Dufresne M."/>
            <person name="Freitag M."/>
            <person name="Grabherr M."/>
            <person name="Henrissat B."/>
            <person name="Houterman P.M."/>
            <person name="Kang S."/>
            <person name="Shim W.B."/>
            <person name="Woloshuk C."/>
            <person name="Xie X."/>
            <person name="Xu J.R."/>
            <person name="Antoniw J."/>
            <person name="Baker S.E."/>
            <person name="Bluhm B.H."/>
            <person name="Breakspear A."/>
            <person name="Brown D.W."/>
            <person name="Butchko R.A."/>
            <person name="Chapman S."/>
            <person name="Coulson R."/>
            <person name="Coutinho P.M."/>
            <person name="Danchin E.G."/>
            <person name="Diener A."/>
            <person name="Gale L.R."/>
            <person name="Gardiner D.M."/>
            <person name="Goff S."/>
            <person name="Hammond-Kosack K.E."/>
            <person name="Hilburn K."/>
            <person name="Hua-Van A."/>
            <person name="Jonkers W."/>
            <person name="Kazan K."/>
            <person name="Kodira C.D."/>
            <person name="Koehrsen M."/>
            <person name="Kumar L."/>
            <person name="Lee Y.H."/>
            <person name="Li L."/>
            <person name="Manners J.M."/>
            <person name="Miranda-Saavedra D."/>
            <person name="Mukherjee M."/>
            <person name="Park G."/>
            <person name="Park J."/>
            <person name="Park S.Y."/>
            <person name="Proctor R.H."/>
            <person name="Regev A."/>
            <person name="Ruiz-Roldan M.C."/>
            <person name="Sain D."/>
            <person name="Sakthikumar S."/>
            <person name="Sykes S."/>
            <person name="Schwartz D.C."/>
            <person name="Turgeon B.G."/>
            <person name="Wapinski I."/>
            <person name="Yoder O."/>
            <person name="Young S."/>
            <person name="Zeng Q."/>
            <person name="Zhou S."/>
            <person name="Galagan J."/>
            <person name="Cuomo C.A."/>
            <person name="Kistler H.C."/>
            <person name="Rep M."/>
        </authorList>
    </citation>
    <scope>GENOME REANNOTATION</scope>
    <source>
        <strain evidence="3">ATCC MYA-4620 / CBS 123657 / FGSC 9075 / NRRL 31084 / PH-1</strain>
        <strain evidence="2">PH-1 / ATCC MYA-4620 / FGSC 9075 / NRRL 31084</strain>
    </source>
</reference>
<dbReference type="Proteomes" id="UP000070720">
    <property type="component" value="Chromosome 1"/>
</dbReference>
<protein>
    <submittedName>
        <fullName evidence="1">Chromosome 1, complete genome</fullName>
    </submittedName>
</protein>
<dbReference type="EMBL" id="HG970332">
    <property type="protein sequence ID" value="CEF74453.1"/>
    <property type="molecule type" value="Genomic_DNA"/>
</dbReference>
<reference evidence="2" key="4">
    <citation type="submission" date="2017-01" db="UniProtKB">
        <authorList>
            <consortium name="EnsemblFungi"/>
        </authorList>
    </citation>
    <scope>IDENTIFICATION</scope>
    <source>
        <strain evidence="2">PH-1 / ATCC MYA-4620 / FGSC 9075 / NRRL 31084</strain>
    </source>
</reference>
<proteinExistence type="predicted"/>
<dbReference type="KEGG" id="fgr:FGSG_12087"/>
<reference evidence="1 3" key="3">
    <citation type="journal article" date="2015" name="BMC Genomics">
        <title>The completed genome sequence of the pathogenic ascomycete fungus Fusarium graminearum.</title>
        <authorList>
            <person name="King R."/>
            <person name="Urban M."/>
            <person name="Hammond-Kosack M.C."/>
            <person name="Hassani-Pak K."/>
            <person name="Hammond-Kosack K.E."/>
        </authorList>
    </citation>
    <scope>NUCLEOTIDE SEQUENCE [LARGE SCALE GENOMIC DNA]</scope>
    <source>
        <strain evidence="3">ATCC MYA-4620 / CBS 123657 / FGSC 9075 / NRRL 31084 / PH-1</strain>
        <strain evidence="1">PH-1</strain>
    </source>
</reference>
<dbReference type="EnsemblFungi" id="CEF74453">
    <property type="protein sequence ID" value="CEF74453"/>
    <property type="gene ID" value="FGRRES_12087"/>
</dbReference>
<accession>A0A098D680</accession>
<dbReference type="AlphaFoldDB" id="I1S5G9"/>
<dbReference type="RefSeq" id="XP_011318087.1">
    <property type="nucleotide sequence ID" value="XM_011319785.1"/>
</dbReference>
<dbReference type="InParanoid" id="I1S5G9"/>
<evidence type="ECO:0000313" key="1">
    <source>
        <dbReference type="EMBL" id="CEF74453.1"/>
    </source>
</evidence>
<organism evidence="1 3">
    <name type="scientific">Gibberella zeae (strain ATCC MYA-4620 / CBS 123657 / FGSC 9075 / NRRL 31084 / PH-1)</name>
    <name type="common">Wheat head blight fungus</name>
    <name type="synonym">Fusarium graminearum</name>
    <dbReference type="NCBI Taxonomy" id="229533"/>
    <lineage>
        <taxon>Eukaryota</taxon>
        <taxon>Fungi</taxon>
        <taxon>Dikarya</taxon>
        <taxon>Ascomycota</taxon>
        <taxon>Pezizomycotina</taxon>
        <taxon>Sordariomycetes</taxon>
        <taxon>Hypocreomycetidae</taxon>
        <taxon>Hypocreales</taxon>
        <taxon>Nectriaceae</taxon>
        <taxon>Fusarium</taxon>
    </lineage>
</organism>
<keyword evidence="3" id="KW-1185">Reference proteome</keyword>
<evidence type="ECO:0000313" key="3">
    <source>
        <dbReference type="Proteomes" id="UP000070720"/>
    </source>
</evidence>
<reference evidence="2 3" key="1">
    <citation type="journal article" date="2007" name="Science">
        <title>The Fusarium graminearum genome reveals a link between localized polymorphism and pathogen specialization.</title>
        <authorList>
            <person name="Cuomo C.A."/>
            <person name="Gueldener U."/>
            <person name="Xu J.-R."/>
            <person name="Trail F."/>
            <person name="Turgeon B.G."/>
            <person name="Di Pietro A."/>
            <person name="Walton J.D."/>
            <person name="Ma L.-J."/>
            <person name="Baker S.E."/>
            <person name="Rep M."/>
            <person name="Adam G."/>
            <person name="Antoniw J."/>
            <person name="Baldwin T."/>
            <person name="Calvo S.E."/>
            <person name="Chang Y.-L."/>
            <person name="DeCaprio D."/>
            <person name="Gale L.R."/>
            <person name="Gnerre S."/>
            <person name="Goswami R.S."/>
            <person name="Hammond-Kosack K."/>
            <person name="Harris L.J."/>
            <person name="Hilburn K."/>
            <person name="Kennell J.C."/>
            <person name="Kroken S."/>
            <person name="Magnuson J.K."/>
            <person name="Mannhaupt G."/>
            <person name="Mauceli E.W."/>
            <person name="Mewes H.-W."/>
            <person name="Mitterbauer R."/>
            <person name="Muehlbauer G."/>
            <person name="Muensterkoetter M."/>
            <person name="Nelson D."/>
            <person name="O'Donnell K."/>
            <person name="Ouellet T."/>
            <person name="Qi W."/>
            <person name="Quesneville H."/>
            <person name="Roncero M.I.G."/>
            <person name="Seong K.-Y."/>
            <person name="Tetko I.V."/>
            <person name="Urban M."/>
            <person name="Waalwijk C."/>
            <person name="Ward T.J."/>
            <person name="Yao J."/>
            <person name="Birren B.W."/>
            <person name="Kistler H.C."/>
        </authorList>
    </citation>
    <scope>NUCLEOTIDE SEQUENCE [LARGE SCALE GENOMIC DNA]</scope>
    <source>
        <strain evidence="3">ATCC MYA-4620 / CBS 123657 / FGSC 9075 / NRRL 31084 / PH-1</strain>
        <strain evidence="2">PH-1 / ATCC MYA-4620 / FGSC 9075 / NRRL 31084</strain>
    </source>
</reference>
<dbReference type="HOGENOM" id="CLU_1896416_0_0_1"/>
<accession>I1S5G9</accession>
<dbReference type="VEuPathDB" id="FungiDB:FGRAMPH1_01G05297"/>
<name>I1S5G9_GIBZE</name>
<sequence length="134" mass="15069">MPSAIGIDIFPPFMQPIAAHLTCFLYDSLLDVRTEDLGCPIHVDAIEIDNEISKTQPQNDIMTWHIKEALRKKESREFIRIFATTMAALEAVTLAVAHALFCVGSSNSSAQIWRALEEEARHILHRPINQDSVD</sequence>